<proteinExistence type="predicted"/>
<reference evidence="2 3" key="1">
    <citation type="submission" date="2021-03" db="EMBL/GenBank/DDBJ databases">
        <title>novel species isolated from a fishpond in China.</title>
        <authorList>
            <person name="Lu H."/>
            <person name="Cai Z."/>
        </authorList>
    </citation>
    <scope>NUCLEOTIDE SEQUENCE [LARGE SCALE GENOMIC DNA]</scope>
    <source>
        <strain evidence="2 3">YJ13C</strain>
    </source>
</reference>
<feature type="signal peptide" evidence="1">
    <location>
        <begin position="1"/>
        <end position="24"/>
    </location>
</feature>
<sequence>MKGSRFFFCLVLISWGLSLSAVKAQTWDEWFRPKKTQLDYLLKQVLLLESYKASLKESGKILGGGLDQIGSLKGQELDSHSLFFERKTQPGNLSMAAWQEIKRLNIAPQTLQQALTSSQNYWKAKSEWDHPRLWQWMNSIHSGMNKRLEFHQEYLMQLLEGGLEMEDAKRAALILELKEELLQVRMDLQRVGVIGQSYMIQISELNRMER</sequence>
<evidence type="ECO:0000313" key="3">
    <source>
        <dbReference type="Proteomes" id="UP000664480"/>
    </source>
</evidence>
<dbReference type="EMBL" id="JAFKCU010000003">
    <property type="protein sequence ID" value="MBN7816899.1"/>
    <property type="molecule type" value="Genomic_DNA"/>
</dbReference>
<dbReference type="RefSeq" id="WP_206587554.1">
    <property type="nucleotide sequence ID" value="NZ_JAFKCU010000003.1"/>
</dbReference>
<feature type="chain" id="PRO_5047212392" evidence="1">
    <location>
        <begin position="25"/>
        <end position="210"/>
    </location>
</feature>
<keyword evidence="1" id="KW-0732">Signal</keyword>
<name>A0ABS3CK38_9BACT</name>
<comment type="caution">
    <text evidence="2">The sequence shown here is derived from an EMBL/GenBank/DDBJ whole genome shotgun (WGS) entry which is preliminary data.</text>
</comment>
<keyword evidence="3" id="KW-1185">Reference proteome</keyword>
<protein>
    <submittedName>
        <fullName evidence="2">Uncharacterized protein</fullName>
    </submittedName>
</protein>
<evidence type="ECO:0000313" key="2">
    <source>
        <dbReference type="EMBL" id="MBN7816899.1"/>
    </source>
</evidence>
<evidence type="ECO:0000256" key="1">
    <source>
        <dbReference type="SAM" id="SignalP"/>
    </source>
</evidence>
<accession>A0ABS3CK38</accession>
<gene>
    <name evidence="2" type="ORF">J0A69_15750</name>
</gene>
<dbReference type="Proteomes" id="UP000664480">
    <property type="component" value="Unassembled WGS sequence"/>
</dbReference>
<organism evidence="2 3">
    <name type="scientific">Algoriphagus pacificus</name>
    <dbReference type="NCBI Taxonomy" id="2811234"/>
    <lineage>
        <taxon>Bacteria</taxon>
        <taxon>Pseudomonadati</taxon>
        <taxon>Bacteroidota</taxon>
        <taxon>Cytophagia</taxon>
        <taxon>Cytophagales</taxon>
        <taxon>Cyclobacteriaceae</taxon>
        <taxon>Algoriphagus</taxon>
    </lineage>
</organism>